<keyword evidence="2" id="KW-0472">Membrane</keyword>
<dbReference type="InterPro" id="IPR012338">
    <property type="entry name" value="Beta-lactam/transpept-like"/>
</dbReference>
<dbReference type="PANTHER" id="PTHR46825:SF11">
    <property type="entry name" value="PENICILLIN-BINDING PROTEIN 4"/>
    <property type="match status" value="1"/>
</dbReference>
<dbReference type="Proteomes" id="UP000619788">
    <property type="component" value="Unassembled WGS sequence"/>
</dbReference>
<dbReference type="InterPro" id="IPR001466">
    <property type="entry name" value="Beta-lactam-related"/>
</dbReference>
<organism evidence="4 5">
    <name type="scientific">Planobispora siamensis</name>
    <dbReference type="NCBI Taxonomy" id="936338"/>
    <lineage>
        <taxon>Bacteria</taxon>
        <taxon>Bacillati</taxon>
        <taxon>Actinomycetota</taxon>
        <taxon>Actinomycetes</taxon>
        <taxon>Streptosporangiales</taxon>
        <taxon>Streptosporangiaceae</taxon>
        <taxon>Planobispora</taxon>
    </lineage>
</organism>
<comment type="subcellular location">
    <subcellularLocation>
        <location evidence="1">Membrane</location>
    </subcellularLocation>
</comment>
<protein>
    <submittedName>
        <fullName evidence="4">Serine hydrolase</fullName>
    </submittedName>
</protein>
<dbReference type="Pfam" id="PF00144">
    <property type="entry name" value="Beta-lactamase"/>
    <property type="match status" value="1"/>
</dbReference>
<dbReference type="AlphaFoldDB" id="A0A8J3SGJ5"/>
<evidence type="ECO:0000259" key="3">
    <source>
        <dbReference type="Pfam" id="PF00144"/>
    </source>
</evidence>
<gene>
    <name evidence="4" type="ORF">Psi01_47960</name>
</gene>
<evidence type="ECO:0000313" key="5">
    <source>
        <dbReference type="Proteomes" id="UP000619788"/>
    </source>
</evidence>
<reference evidence="4 5" key="1">
    <citation type="submission" date="2021-01" db="EMBL/GenBank/DDBJ databases">
        <title>Whole genome shotgun sequence of Planobispora siamensis NBRC 107568.</title>
        <authorList>
            <person name="Komaki H."/>
            <person name="Tamura T."/>
        </authorList>
    </citation>
    <scope>NUCLEOTIDE SEQUENCE [LARGE SCALE GENOMIC DNA]</scope>
    <source>
        <strain evidence="4 5">NBRC 107568</strain>
    </source>
</reference>
<dbReference type="InterPro" id="IPR050491">
    <property type="entry name" value="AmpC-like"/>
</dbReference>
<dbReference type="PANTHER" id="PTHR46825">
    <property type="entry name" value="D-ALANYL-D-ALANINE-CARBOXYPEPTIDASE/ENDOPEPTIDASE AMPH"/>
    <property type="match status" value="1"/>
</dbReference>
<evidence type="ECO:0000256" key="1">
    <source>
        <dbReference type="ARBA" id="ARBA00004370"/>
    </source>
</evidence>
<dbReference type="Gene3D" id="3.40.710.10">
    <property type="entry name" value="DD-peptidase/beta-lactamase superfamily"/>
    <property type="match status" value="1"/>
</dbReference>
<feature type="domain" description="Beta-lactamase-related" evidence="3">
    <location>
        <begin position="9"/>
        <end position="331"/>
    </location>
</feature>
<sequence length="344" mass="36738">MTSWTSEIDELARTGDFSGVVLVEREGKTEFAAAYGLACRTHEVPNTVDTRFGIASGTKGLTALTVMSLVEEGALALSTTARSVLGEDLPLIDDAVTVEHLLEHRSGIGDYFDENEAYDITDHVLTVPAHTLVTTEDYLPALAGRPAKFPPGQQFSYCNSGYVVLALIAGRVSGVPFHDLVRRRVCEPAGMADTAFLRSDELPGRTATGYLPVDGVSRSNVFHLPIRGSGDGGLYSTAADIGAMWRALFDGRIVSPATVAEMVRPRSDVPSESMRYGRGFWLHASREIVMLEGYDAGVSFRSVHDPGLGLTHTVISNTSPGAWPVTRRLDAVLGLEGSAATGPG</sequence>
<dbReference type="EMBL" id="BOOJ01000037">
    <property type="protein sequence ID" value="GIH94166.1"/>
    <property type="molecule type" value="Genomic_DNA"/>
</dbReference>
<evidence type="ECO:0000313" key="4">
    <source>
        <dbReference type="EMBL" id="GIH94166.1"/>
    </source>
</evidence>
<dbReference type="GO" id="GO:0016787">
    <property type="term" value="F:hydrolase activity"/>
    <property type="evidence" value="ECO:0007669"/>
    <property type="project" value="UniProtKB-KW"/>
</dbReference>
<evidence type="ECO:0000256" key="2">
    <source>
        <dbReference type="ARBA" id="ARBA00023136"/>
    </source>
</evidence>
<dbReference type="GO" id="GO:0016020">
    <property type="term" value="C:membrane"/>
    <property type="evidence" value="ECO:0007669"/>
    <property type="project" value="UniProtKB-SubCell"/>
</dbReference>
<accession>A0A8J3SGJ5</accession>
<dbReference type="RefSeq" id="WP_204066289.1">
    <property type="nucleotide sequence ID" value="NZ_BOOJ01000037.1"/>
</dbReference>
<keyword evidence="5" id="KW-1185">Reference proteome</keyword>
<proteinExistence type="predicted"/>
<keyword evidence="4" id="KW-0378">Hydrolase</keyword>
<name>A0A8J3SGJ5_9ACTN</name>
<comment type="caution">
    <text evidence="4">The sequence shown here is derived from an EMBL/GenBank/DDBJ whole genome shotgun (WGS) entry which is preliminary data.</text>
</comment>
<dbReference type="SUPFAM" id="SSF56601">
    <property type="entry name" value="beta-lactamase/transpeptidase-like"/>
    <property type="match status" value="1"/>
</dbReference>